<feature type="transmembrane region" description="Helical" evidence="17">
    <location>
        <begin position="272"/>
        <end position="289"/>
    </location>
</feature>
<evidence type="ECO:0000256" key="12">
    <source>
        <dbReference type="ARBA" id="ARBA00023027"/>
    </source>
</evidence>
<dbReference type="GO" id="GO:0015990">
    <property type="term" value="P:electron transport coupled proton transport"/>
    <property type="evidence" value="ECO:0007669"/>
    <property type="project" value="TreeGrafter"/>
</dbReference>
<evidence type="ECO:0000313" key="21">
    <source>
        <dbReference type="EMBL" id="UZZ44137.1"/>
    </source>
</evidence>
<sequence>MSNLYMLIFFVLLFFSSLLMVTGLMILLGDLVYMIEWELFNINGSEVIYLILVDYITLIFLSVVLFISSVVVYYSLSYMAMDSNKDRFILLVLMFVISMMFMIISPNLISILLGWDGLGLVSFCLVIFYMNVKSYNAGMLTVLSNRIGDVMIILSIAWLLNDGSWNLILFESFMNEGGLKENILGVFLMIAGFTKSAQIPFSAWLPAAMAAPTPVSSLVHSSTLVTAGVYLFIRFFNFLSQVFIFQFILMLGCMTMFMSGLMANYEFDLKKIIALSTLSQLGLMISILGQGFVDLAFFHLLIHAFFKALLFLCAGMLIHNFKDLQDIRYMGMISKLMPIVSSCFLISNLALCGFPFLAGFYSKDMILDYYSMSELNIFIYIFFYLSMGLTVSYSVRLVYYCFFMNINFYKMINLYDEDKIMMKSIIVLTLMSVLGGSNMMWLMFNFYQSVYMEMSMKLMIIFMMVVGGLLGFMFSWMNLKKSYKLEYFLFFFIGNMWFLNFLSVGGMNLKILHFSFYLVKILEFGWLEYLVSLNFFQKIIFYIGYMFKIEKNFIKIYLMMFLGWILLFYYFIVMN</sequence>
<evidence type="ECO:0000256" key="11">
    <source>
        <dbReference type="ARBA" id="ARBA00022989"/>
    </source>
</evidence>
<comment type="similarity">
    <text evidence="17">Belongs to the complex I subunit 5 family.</text>
</comment>
<evidence type="ECO:0000256" key="3">
    <source>
        <dbReference type="ARBA" id="ARBA00012944"/>
    </source>
</evidence>
<evidence type="ECO:0000259" key="19">
    <source>
        <dbReference type="Pfam" id="PF00662"/>
    </source>
</evidence>
<dbReference type="Pfam" id="PF06455">
    <property type="entry name" value="NADH5_C"/>
    <property type="match status" value="1"/>
</dbReference>
<dbReference type="GO" id="GO:0042773">
    <property type="term" value="P:ATP synthesis coupled electron transport"/>
    <property type="evidence" value="ECO:0007669"/>
    <property type="project" value="InterPro"/>
</dbReference>
<evidence type="ECO:0000256" key="10">
    <source>
        <dbReference type="ARBA" id="ARBA00022982"/>
    </source>
</evidence>
<evidence type="ECO:0000256" key="14">
    <source>
        <dbReference type="ARBA" id="ARBA00023128"/>
    </source>
</evidence>
<evidence type="ECO:0000256" key="1">
    <source>
        <dbReference type="ARBA" id="ARBA00003257"/>
    </source>
</evidence>
<dbReference type="PANTHER" id="PTHR42829:SF2">
    <property type="entry name" value="NADH-UBIQUINONE OXIDOREDUCTASE CHAIN 5"/>
    <property type="match status" value="1"/>
</dbReference>
<accession>A0A9E8RUT0</accession>
<feature type="transmembrane region" description="Helical" evidence="17">
    <location>
        <begin position="529"/>
        <end position="547"/>
    </location>
</feature>
<evidence type="ECO:0000259" key="20">
    <source>
        <dbReference type="Pfam" id="PF06455"/>
    </source>
</evidence>
<evidence type="ECO:0000256" key="7">
    <source>
        <dbReference type="ARBA" id="ARBA00022692"/>
    </source>
</evidence>
<feature type="transmembrane region" description="Helical" evidence="17">
    <location>
        <begin position="48"/>
        <end position="76"/>
    </location>
</feature>
<proteinExistence type="inferred from homology"/>
<dbReference type="GO" id="GO:0005743">
    <property type="term" value="C:mitochondrial inner membrane"/>
    <property type="evidence" value="ECO:0007669"/>
    <property type="project" value="UniProtKB-SubCell"/>
</dbReference>
<feature type="transmembrane region" description="Helical" evidence="17">
    <location>
        <begin position="88"/>
        <end position="105"/>
    </location>
</feature>
<dbReference type="InterPro" id="IPR003945">
    <property type="entry name" value="NU5C-like"/>
</dbReference>
<evidence type="ECO:0000256" key="9">
    <source>
        <dbReference type="ARBA" id="ARBA00022967"/>
    </source>
</evidence>
<reference evidence="21" key="1">
    <citation type="submission" date="2021-11" db="EMBL/GenBank/DDBJ databases">
        <authorList>
            <person name="Ge X.-Y."/>
            <person name="Peng L."/>
            <person name="Sun C.-H."/>
            <person name="Wang B.-X."/>
        </authorList>
    </citation>
    <scope>NUCLEOTIDE SEQUENCE</scope>
</reference>
<feature type="transmembrane region" description="Helical" evidence="17">
    <location>
        <begin position="424"/>
        <end position="444"/>
    </location>
</feature>
<keyword evidence="14 17" id="KW-0496">Mitochondrion</keyword>
<evidence type="ECO:0000256" key="5">
    <source>
        <dbReference type="ARBA" id="ARBA00022448"/>
    </source>
</evidence>
<keyword evidence="12 17" id="KW-0520">NAD</keyword>
<geneLocation type="mitochondrion" evidence="21"/>
<dbReference type="EMBL" id="OL678030">
    <property type="protein sequence ID" value="UZZ44137.1"/>
    <property type="molecule type" value="Genomic_DNA"/>
</dbReference>
<gene>
    <name evidence="21" type="primary">ND5</name>
</gene>
<feature type="transmembrane region" description="Helical" evidence="17">
    <location>
        <begin position="242"/>
        <end position="265"/>
    </location>
</feature>
<feature type="transmembrane region" description="Helical" evidence="17">
    <location>
        <begin position="217"/>
        <end position="236"/>
    </location>
</feature>
<feature type="domain" description="NADH-Ubiquinone oxidoreductase (complex I) chain 5 N-terminal" evidence="19">
    <location>
        <begin position="46"/>
        <end position="88"/>
    </location>
</feature>
<dbReference type="EC" id="7.1.1.2" evidence="3 17"/>
<dbReference type="Pfam" id="PF00662">
    <property type="entry name" value="Proton_antipo_N"/>
    <property type="match status" value="1"/>
</dbReference>
<comment type="function">
    <text evidence="1">Core subunit of the mitochondrial membrane respiratory chain NADH dehydrogenase (Complex I) that is believed to belong to the minimal assembly required for catalysis. Complex I functions in the transfer of electrons from NADH to the respiratory chain. The immediate electron acceptor for the enzyme is believed to be ubiquinone.</text>
</comment>
<evidence type="ECO:0000256" key="16">
    <source>
        <dbReference type="ARBA" id="ARBA00049551"/>
    </source>
</evidence>
<dbReference type="InterPro" id="IPR010934">
    <property type="entry name" value="NADH_DH_su5_C"/>
</dbReference>
<evidence type="ECO:0000256" key="13">
    <source>
        <dbReference type="ARBA" id="ARBA00023075"/>
    </source>
</evidence>
<keyword evidence="15 17" id="KW-0472">Membrane</keyword>
<comment type="function">
    <text evidence="17">Core subunit of the mitochondrial membrane respiratory chain NADH dehydrogenase (Complex I) which catalyzes electron transfer from NADH through the respiratory chain, using ubiquinone as an electron acceptor. Essential for the catalytic activity and assembly of complex I.</text>
</comment>
<keyword evidence="7 17" id="KW-0812">Transmembrane</keyword>
<keyword evidence="11 17" id="KW-1133">Transmembrane helix</keyword>
<evidence type="ECO:0000259" key="18">
    <source>
        <dbReference type="Pfam" id="PF00361"/>
    </source>
</evidence>
<evidence type="ECO:0000256" key="17">
    <source>
        <dbReference type="RuleBase" id="RU003404"/>
    </source>
</evidence>
<keyword evidence="8" id="KW-0999">Mitochondrion inner membrane</keyword>
<comment type="subcellular location">
    <subcellularLocation>
        <location evidence="2">Mitochondrion inner membrane</location>
        <topology evidence="2">Multi-pass membrane protein</topology>
    </subcellularLocation>
</comment>
<feature type="transmembrane region" description="Helical" evidence="17">
    <location>
        <begin position="339"/>
        <end position="357"/>
    </location>
</feature>
<evidence type="ECO:0000256" key="6">
    <source>
        <dbReference type="ARBA" id="ARBA00022660"/>
    </source>
</evidence>
<dbReference type="GO" id="GO:0003954">
    <property type="term" value="F:NADH dehydrogenase activity"/>
    <property type="evidence" value="ECO:0007669"/>
    <property type="project" value="TreeGrafter"/>
</dbReference>
<organism evidence="21">
    <name type="scientific">Marilia sp. XG-2021</name>
    <dbReference type="NCBI Taxonomy" id="2996736"/>
    <lineage>
        <taxon>Eukaryota</taxon>
        <taxon>Metazoa</taxon>
        <taxon>Ecdysozoa</taxon>
        <taxon>Arthropoda</taxon>
        <taxon>Hexapoda</taxon>
        <taxon>Insecta</taxon>
        <taxon>Pterygota</taxon>
        <taxon>Neoptera</taxon>
        <taxon>Endopterygota</taxon>
        <taxon>Trichoptera</taxon>
        <taxon>Integripalpia</taxon>
        <taxon>Brevitentoria</taxon>
        <taxon>Leptoceroidea</taxon>
        <taxon>Odontoceridae</taxon>
        <taxon>Odontocerinae</taxon>
        <taxon>Marilia</taxon>
    </lineage>
</organism>
<name>A0A9E8RUT0_9NEOP</name>
<feature type="transmembrane region" description="Helical" evidence="17">
    <location>
        <begin position="111"/>
        <end position="130"/>
    </location>
</feature>
<evidence type="ECO:0000256" key="2">
    <source>
        <dbReference type="ARBA" id="ARBA00004448"/>
    </source>
</evidence>
<feature type="transmembrane region" description="Helical" evidence="17">
    <location>
        <begin position="488"/>
        <end position="509"/>
    </location>
</feature>
<feature type="transmembrane region" description="Helical" evidence="17">
    <location>
        <begin position="456"/>
        <end position="476"/>
    </location>
</feature>
<keyword evidence="6" id="KW-0679">Respiratory chain</keyword>
<dbReference type="InterPro" id="IPR001750">
    <property type="entry name" value="ND/Mrp_TM"/>
</dbReference>
<dbReference type="InterPro" id="IPR001516">
    <property type="entry name" value="Proton_antipo_N"/>
</dbReference>
<protein>
    <recommendedName>
        <fullName evidence="4 17">NADH-ubiquinone oxidoreductase chain 5</fullName>
        <ecNumber evidence="3 17">7.1.1.2</ecNumber>
    </recommendedName>
</protein>
<feature type="domain" description="NADH dehydrogenase subunit 5 C-terminal" evidence="20">
    <location>
        <begin position="393"/>
        <end position="571"/>
    </location>
</feature>
<evidence type="ECO:0000256" key="8">
    <source>
        <dbReference type="ARBA" id="ARBA00022792"/>
    </source>
</evidence>
<feature type="transmembrane region" description="Helical" evidence="17">
    <location>
        <begin position="295"/>
        <end position="318"/>
    </location>
</feature>
<keyword evidence="13 17" id="KW-0830">Ubiquinone</keyword>
<feature type="transmembrane region" description="Helical" evidence="17">
    <location>
        <begin position="554"/>
        <end position="572"/>
    </location>
</feature>
<dbReference type="PRINTS" id="PR01434">
    <property type="entry name" value="NADHDHGNASE5"/>
</dbReference>
<dbReference type="Pfam" id="PF00361">
    <property type="entry name" value="Proton_antipo_M"/>
    <property type="match status" value="1"/>
</dbReference>
<reference evidence="21" key="2">
    <citation type="journal article" date="2022" name="Syst. Entomol.">
        <title>Massive gene rearrangements of mitochondrial genomes and implications for the phylogeny of Trichoptera (Insecta).</title>
        <authorList>
            <person name="Ge X."/>
            <person name="Peng L."/>
            <person name="Vogler A.P."/>
            <person name="Morse J.C."/>
            <person name="Yang L."/>
            <person name="Sun C."/>
            <person name="Wang B."/>
        </authorList>
    </citation>
    <scope>NUCLEOTIDE SEQUENCE</scope>
</reference>
<keyword evidence="5 17" id="KW-0813">Transport</keyword>
<feature type="transmembrane region" description="Helical" evidence="17">
    <location>
        <begin position="142"/>
        <end position="160"/>
    </location>
</feature>
<feature type="transmembrane region" description="Helical" evidence="17">
    <location>
        <begin position="377"/>
        <end position="403"/>
    </location>
</feature>
<keyword evidence="9" id="KW-1278">Translocase</keyword>
<dbReference type="AlphaFoldDB" id="A0A9E8RUT0"/>
<evidence type="ECO:0000256" key="4">
    <source>
        <dbReference type="ARBA" id="ARBA00021096"/>
    </source>
</evidence>
<comment type="catalytic activity">
    <reaction evidence="16 17">
        <text>a ubiquinone + NADH + 5 H(+)(in) = a ubiquinol + NAD(+) + 4 H(+)(out)</text>
        <dbReference type="Rhea" id="RHEA:29091"/>
        <dbReference type="Rhea" id="RHEA-COMP:9565"/>
        <dbReference type="Rhea" id="RHEA-COMP:9566"/>
        <dbReference type="ChEBI" id="CHEBI:15378"/>
        <dbReference type="ChEBI" id="CHEBI:16389"/>
        <dbReference type="ChEBI" id="CHEBI:17976"/>
        <dbReference type="ChEBI" id="CHEBI:57540"/>
        <dbReference type="ChEBI" id="CHEBI:57945"/>
        <dbReference type="EC" id="7.1.1.2"/>
    </reaction>
</comment>
<feature type="transmembrane region" description="Helical" evidence="17">
    <location>
        <begin position="183"/>
        <end position="205"/>
    </location>
</feature>
<dbReference type="PANTHER" id="PTHR42829">
    <property type="entry name" value="NADH-UBIQUINONE OXIDOREDUCTASE CHAIN 5"/>
    <property type="match status" value="1"/>
</dbReference>
<feature type="domain" description="NADH:quinone oxidoreductase/Mrp antiporter transmembrane" evidence="18">
    <location>
        <begin position="105"/>
        <end position="384"/>
    </location>
</feature>
<dbReference type="GO" id="GO:0008137">
    <property type="term" value="F:NADH dehydrogenase (ubiquinone) activity"/>
    <property type="evidence" value="ECO:0007669"/>
    <property type="project" value="UniProtKB-EC"/>
</dbReference>
<keyword evidence="10" id="KW-0249">Electron transport</keyword>
<feature type="transmembrane region" description="Helical" evidence="17">
    <location>
        <begin position="7"/>
        <end position="28"/>
    </location>
</feature>
<evidence type="ECO:0000256" key="15">
    <source>
        <dbReference type="ARBA" id="ARBA00023136"/>
    </source>
</evidence>